<gene>
    <name evidence="4" type="ORF">HPP92_001476</name>
</gene>
<evidence type="ECO:0000256" key="1">
    <source>
        <dbReference type="PROSITE-ProRule" id="PRU00042"/>
    </source>
</evidence>
<dbReference type="PROSITE" id="PS00028">
    <property type="entry name" value="ZINC_FINGER_C2H2_1"/>
    <property type="match status" value="1"/>
</dbReference>
<keyword evidence="1" id="KW-0479">Metal-binding</keyword>
<accession>A0A835RY35</accession>
<name>A0A835RY35_VANPL</name>
<sequence>MAQCQTIPLRYNGIQRLPSLRKIVPSAAVGIRVTNSRASTISSAMKPEKKNGVKQEKEGQDTLDRLIQQSLGKEPFLTFPRSSDSPYQLLQLLNAFDQQESGNLCKKSQEKENFEELKENFLYNNVGISTMPSKKNGIKEPAHSLKVFGQPAKGKRSSSTMQSLRIPEAVVAFAQAAAKANGEPEKYLPGWPLLSPSKRQMQKCDKCSREYCSTINYRRHMRLHRRSLNVHKDSSKNRDFLGEFWDKLSGDEAKELVSLKCTNLEELSGSSVIKALTTWKRRPAILTSLPHLYVKAGLTLLDIIQASPSVFPVTSHELFSVLDDASENTFLCAGTALSVQKYVFDGEAVKSALEIKNLVAFTSFLIEKELVKAWLADKDAEALRCQKLLVEEEEAAQKRQADLLEAKRLKKLRVKGQKTKDTSNIMDAEFRSVPIESTSETSTNQQQQILYHSELSIGNEEIKLRLPLHENCCEKSRSFIELNANENFSPHGVTGETSPKLVFPSEEAALDMVCKTQRENDHQQQYSLRHAYLQARNLGSAFWDHQTSSVYKRHDNRDPKKPVTPPNGLKVWTKKKLGL</sequence>
<evidence type="ECO:0000259" key="3">
    <source>
        <dbReference type="PROSITE" id="PS50157"/>
    </source>
</evidence>
<evidence type="ECO:0000256" key="2">
    <source>
        <dbReference type="SAM" id="MobiDB-lite"/>
    </source>
</evidence>
<dbReference type="Proteomes" id="UP000636800">
    <property type="component" value="Chromosome 1"/>
</dbReference>
<feature type="region of interest" description="Disordered" evidence="2">
    <location>
        <begin position="550"/>
        <end position="569"/>
    </location>
</feature>
<dbReference type="OrthoDB" id="1903759at2759"/>
<dbReference type="InterPro" id="IPR013087">
    <property type="entry name" value="Znf_C2H2_type"/>
</dbReference>
<feature type="region of interest" description="Disordered" evidence="2">
    <location>
        <begin position="40"/>
        <end position="60"/>
    </location>
</feature>
<feature type="compositionally biased region" description="Basic and acidic residues" evidence="2">
    <location>
        <begin position="46"/>
        <end position="60"/>
    </location>
</feature>
<proteinExistence type="predicted"/>
<organism evidence="4 5">
    <name type="scientific">Vanilla planifolia</name>
    <name type="common">Vanilla</name>
    <dbReference type="NCBI Taxonomy" id="51239"/>
    <lineage>
        <taxon>Eukaryota</taxon>
        <taxon>Viridiplantae</taxon>
        <taxon>Streptophyta</taxon>
        <taxon>Embryophyta</taxon>
        <taxon>Tracheophyta</taxon>
        <taxon>Spermatophyta</taxon>
        <taxon>Magnoliopsida</taxon>
        <taxon>Liliopsida</taxon>
        <taxon>Asparagales</taxon>
        <taxon>Orchidaceae</taxon>
        <taxon>Vanilloideae</taxon>
        <taxon>Vanilleae</taxon>
        <taxon>Vanilla</taxon>
    </lineage>
</organism>
<dbReference type="PROSITE" id="PS50157">
    <property type="entry name" value="ZINC_FINGER_C2H2_2"/>
    <property type="match status" value="1"/>
</dbReference>
<comment type="caution">
    <text evidence="4">The sequence shown here is derived from an EMBL/GenBank/DDBJ whole genome shotgun (WGS) entry which is preliminary data.</text>
</comment>
<reference evidence="4 5" key="1">
    <citation type="journal article" date="2020" name="Nat. Food">
        <title>A phased Vanilla planifolia genome enables genetic improvement of flavour and production.</title>
        <authorList>
            <person name="Hasing T."/>
            <person name="Tang H."/>
            <person name="Brym M."/>
            <person name="Khazi F."/>
            <person name="Huang T."/>
            <person name="Chambers A.H."/>
        </authorList>
    </citation>
    <scope>NUCLEOTIDE SEQUENCE [LARGE SCALE GENOMIC DNA]</scope>
    <source>
        <tissue evidence="4">Leaf</tissue>
    </source>
</reference>
<dbReference type="GO" id="GO:0008270">
    <property type="term" value="F:zinc ion binding"/>
    <property type="evidence" value="ECO:0007669"/>
    <property type="project" value="UniProtKB-KW"/>
</dbReference>
<dbReference type="PANTHER" id="PTHR36055">
    <property type="entry name" value="C2H2-LIKE ZINC FINGER PROTEIN"/>
    <property type="match status" value="1"/>
</dbReference>
<dbReference type="EMBL" id="JADCNL010000001">
    <property type="protein sequence ID" value="KAG0496785.1"/>
    <property type="molecule type" value="Genomic_DNA"/>
</dbReference>
<dbReference type="AlphaFoldDB" id="A0A835RY35"/>
<feature type="domain" description="C2H2-type" evidence="3">
    <location>
        <begin position="202"/>
        <end position="224"/>
    </location>
</feature>
<protein>
    <recommendedName>
        <fullName evidence="3">C2H2-type domain-containing protein</fullName>
    </recommendedName>
</protein>
<keyword evidence="5" id="KW-1185">Reference proteome</keyword>
<dbReference type="PANTHER" id="PTHR36055:SF1">
    <property type="entry name" value="C2H2-LIKE ZINC FINGER PROTEIN"/>
    <property type="match status" value="1"/>
</dbReference>
<feature type="compositionally biased region" description="Basic and acidic residues" evidence="2">
    <location>
        <begin position="552"/>
        <end position="561"/>
    </location>
</feature>
<keyword evidence="1" id="KW-0862">Zinc</keyword>
<keyword evidence="1" id="KW-0863">Zinc-finger</keyword>
<evidence type="ECO:0000313" key="5">
    <source>
        <dbReference type="Proteomes" id="UP000636800"/>
    </source>
</evidence>
<evidence type="ECO:0000313" key="4">
    <source>
        <dbReference type="EMBL" id="KAG0496785.1"/>
    </source>
</evidence>